<feature type="transmembrane region" description="Helical" evidence="10">
    <location>
        <begin position="249"/>
        <end position="265"/>
    </location>
</feature>
<evidence type="ECO:0000256" key="8">
    <source>
        <dbReference type="ARBA" id="ARBA00023136"/>
    </source>
</evidence>
<evidence type="ECO:0000256" key="4">
    <source>
        <dbReference type="ARBA" id="ARBA00022519"/>
    </source>
</evidence>
<keyword evidence="3" id="KW-1003">Cell membrane</keyword>
<feature type="transmembrane region" description="Helical" evidence="10">
    <location>
        <begin position="121"/>
        <end position="142"/>
    </location>
</feature>
<feature type="transmembrane region" description="Helical" evidence="10">
    <location>
        <begin position="6"/>
        <end position="29"/>
    </location>
</feature>
<feature type="transmembrane region" description="Helical" evidence="10">
    <location>
        <begin position="449"/>
        <end position="469"/>
    </location>
</feature>
<sequence>MIPELGHFALIIAFAISIVQSVVPLIGAAKNDAALISMARPAALVQFLFVGIAYAVLTHAFIVHDFSVLYVSQHSNLVQPLMYRISGVWGSHEGSLLLWSLILSVWTIAVAVYSRNLPEILMARVLAVMAMISTGFLAFMLFTSNPFERIFPTPLDGSELNPLLQDPGLIIHPPMLYMGYVGFSVAFAFAVAALLGGKLDATWARWSRPWTTIAWSFLTFGIALGSWWAYNELGWGGWWFWDPVENASFMPWLVGTALIHSLASTEKRGVFKSWTVLLAILAFSLSLLGTFIVRSGVLVSVHAFATDPARGVFILAFLVVVIGGSLGLYAWRSATVVSHGRFKWFSRETALLLNNIIFLTAAAAVFVGTMYPLVVDAFGVGKISVGRPYFDTMFSLIAIPLLLLIGVGPTVRWKGDNWTRIAKVLTALFIISLVVGLLLPFLIEEKLNIGTGLGLAGALWVALTTLKDLFSRLSRKINLPLSYLGMVLAHLGVAVFVAGVTVTMSYSEEKDLRVEPDSSYNISGYDFRFFGTRKVEGPNYTADEAVIEVWLDGEKTGELFPQKRVYTGKSNPMTDASIDKTFTRDLYAALGEELEGGAWSMRVYYKPLIRWIWLGCIMMTLGGVLAVSDRRYRQTVKSKVKQTFSTAENVA</sequence>
<dbReference type="PANTHER" id="PTHR43653:SF1">
    <property type="entry name" value="CYTOCHROME C-TYPE BIOGENESIS PROTEIN CCMF"/>
    <property type="match status" value="1"/>
</dbReference>
<keyword evidence="13" id="KW-0456">Lyase</keyword>
<evidence type="ECO:0000256" key="2">
    <source>
        <dbReference type="ARBA" id="ARBA00009186"/>
    </source>
</evidence>
<evidence type="ECO:0000256" key="9">
    <source>
        <dbReference type="ARBA" id="ARBA00037230"/>
    </source>
</evidence>
<evidence type="ECO:0000256" key="6">
    <source>
        <dbReference type="ARBA" id="ARBA00022748"/>
    </source>
</evidence>
<dbReference type="NCBIfam" id="NF007691">
    <property type="entry name" value="PRK10369.1"/>
    <property type="match status" value="1"/>
</dbReference>
<evidence type="ECO:0000256" key="7">
    <source>
        <dbReference type="ARBA" id="ARBA00022989"/>
    </source>
</evidence>
<dbReference type="PANTHER" id="PTHR43653">
    <property type="entry name" value="CYTOCHROME C ASSEMBLY PROTEIN-RELATED"/>
    <property type="match status" value="1"/>
</dbReference>
<dbReference type="InterPro" id="IPR002541">
    <property type="entry name" value="Cyt_c_assembly"/>
</dbReference>
<dbReference type="InterPro" id="IPR032523">
    <property type="entry name" value="CcmF_C"/>
</dbReference>
<feature type="transmembrane region" description="Helical" evidence="10">
    <location>
        <begin position="311"/>
        <end position="331"/>
    </location>
</feature>
<name>A0A3B0WCZ7_9ZZZZ</name>
<dbReference type="GO" id="GO:0016829">
    <property type="term" value="F:lyase activity"/>
    <property type="evidence" value="ECO:0007669"/>
    <property type="project" value="UniProtKB-KW"/>
</dbReference>
<dbReference type="GO" id="GO:0020037">
    <property type="term" value="F:heme binding"/>
    <property type="evidence" value="ECO:0007669"/>
    <property type="project" value="InterPro"/>
</dbReference>
<feature type="domain" description="Cytochrome c-type biogenesis protein CcmF C-terminal" evidence="12">
    <location>
        <begin position="315"/>
        <end position="630"/>
    </location>
</feature>
<keyword evidence="8 10" id="KW-0472">Membrane</keyword>
<evidence type="ECO:0000259" key="12">
    <source>
        <dbReference type="Pfam" id="PF16327"/>
    </source>
</evidence>
<comment type="subcellular location">
    <subcellularLocation>
        <location evidence="1">Cell inner membrane</location>
        <topology evidence="1">Multi-pass membrane protein</topology>
    </subcellularLocation>
</comment>
<feature type="transmembrane region" description="Helical" evidence="10">
    <location>
        <begin position="608"/>
        <end position="627"/>
    </location>
</feature>
<evidence type="ECO:0000259" key="11">
    <source>
        <dbReference type="Pfam" id="PF01578"/>
    </source>
</evidence>
<comment type="similarity">
    <text evidence="2">Belongs to the CcmF/CycK/Ccl1/NrfE/CcsA family.</text>
</comment>
<evidence type="ECO:0000313" key="13">
    <source>
        <dbReference type="EMBL" id="VAW53725.1"/>
    </source>
</evidence>
<dbReference type="NCBIfam" id="TIGR00353">
    <property type="entry name" value="nrfE"/>
    <property type="match status" value="1"/>
</dbReference>
<feature type="transmembrane region" description="Helical" evidence="10">
    <location>
        <begin position="41"/>
        <end position="62"/>
    </location>
</feature>
<keyword evidence="5 10" id="KW-0812">Transmembrane</keyword>
<keyword evidence="7 10" id="KW-1133">Transmembrane helix</keyword>
<dbReference type="GO" id="GO:0005886">
    <property type="term" value="C:plasma membrane"/>
    <property type="evidence" value="ECO:0007669"/>
    <property type="project" value="UniProtKB-SubCell"/>
</dbReference>
<dbReference type="Pfam" id="PF16327">
    <property type="entry name" value="CcmF_C"/>
    <property type="match status" value="1"/>
</dbReference>
<dbReference type="InterPro" id="IPR003567">
    <property type="entry name" value="Cyt_c_biogenesis"/>
</dbReference>
<keyword evidence="6" id="KW-0201">Cytochrome c-type biogenesis</keyword>
<protein>
    <submittedName>
        <fullName evidence="13">Cytochrome c heme lyase subunit CcmF</fullName>
    </submittedName>
</protein>
<keyword evidence="4" id="KW-0997">Cell inner membrane</keyword>
<comment type="function">
    <text evidence="9">Required for the biogenesis of c-type cytochromes. Possible subunit of a heme lyase.</text>
</comment>
<proteinExistence type="inferred from homology"/>
<feature type="domain" description="Cytochrome c assembly protein" evidence="11">
    <location>
        <begin position="89"/>
        <end position="295"/>
    </location>
</feature>
<feature type="transmembrane region" description="Helical" evidence="10">
    <location>
        <begin position="352"/>
        <end position="373"/>
    </location>
</feature>
<dbReference type="GO" id="GO:0015232">
    <property type="term" value="F:heme transmembrane transporter activity"/>
    <property type="evidence" value="ECO:0007669"/>
    <property type="project" value="InterPro"/>
</dbReference>
<dbReference type="AlphaFoldDB" id="A0A3B0WCZ7"/>
<dbReference type="PRINTS" id="PR01411">
    <property type="entry name" value="CCMFBIOGNSIS"/>
</dbReference>
<feature type="transmembrane region" description="Helical" evidence="10">
    <location>
        <begin position="481"/>
        <end position="506"/>
    </location>
</feature>
<evidence type="ECO:0000256" key="10">
    <source>
        <dbReference type="SAM" id="Phobius"/>
    </source>
</evidence>
<feature type="transmembrane region" description="Helical" evidence="10">
    <location>
        <begin position="177"/>
        <end position="197"/>
    </location>
</feature>
<organism evidence="13">
    <name type="scientific">hydrothermal vent metagenome</name>
    <dbReference type="NCBI Taxonomy" id="652676"/>
    <lineage>
        <taxon>unclassified sequences</taxon>
        <taxon>metagenomes</taxon>
        <taxon>ecological metagenomes</taxon>
    </lineage>
</organism>
<dbReference type="EMBL" id="UOFE01000035">
    <property type="protein sequence ID" value="VAW53725.1"/>
    <property type="molecule type" value="Genomic_DNA"/>
</dbReference>
<dbReference type="PRINTS" id="PR01410">
    <property type="entry name" value="CCBIOGENESIS"/>
</dbReference>
<evidence type="ECO:0000256" key="1">
    <source>
        <dbReference type="ARBA" id="ARBA00004429"/>
    </source>
</evidence>
<evidence type="ECO:0000256" key="5">
    <source>
        <dbReference type="ARBA" id="ARBA00022692"/>
    </source>
</evidence>
<accession>A0A3B0WCZ7</accession>
<dbReference type="InterPro" id="IPR003568">
    <property type="entry name" value="Cyt_c_biogenesis_CcmF"/>
</dbReference>
<evidence type="ECO:0000256" key="3">
    <source>
        <dbReference type="ARBA" id="ARBA00022475"/>
    </source>
</evidence>
<feature type="transmembrane region" description="Helical" evidence="10">
    <location>
        <begin position="393"/>
        <end position="412"/>
    </location>
</feature>
<reference evidence="13" key="1">
    <citation type="submission" date="2018-06" db="EMBL/GenBank/DDBJ databases">
        <authorList>
            <person name="Zhirakovskaya E."/>
        </authorList>
    </citation>
    <scope>NUCLEOTIDE SEQUENCE</scope>
</reference>
<gene>
    <name evidence="13" type="ORF">MNBD_GAMMA05-1228</name>
</gene>
<feature type="transmembrane region" description="Helical" evidence="10">
    <location>
        <begin position="424"/>
        <end position="443"/>
    </location>
</feature>
<feature type="transmembrane region" description="Helical" evidence="10">
    <location>
        <begin position="277"/>
        <end position="305"/>
    </location>
</feature>
<dbReference type="Pfam" id="PF01578">
    <property type="entry name" value="Cytochrom_C_asm"/>
    <property type="match status" value="1"/>
</dbReference>
<dbReference type="GO" id="GO:0017004">
    <property type="term" value="P:cytochrome complex assembly"/>
    <property type="evidence" value="ECO:0007669"/>
    <property type="project" value="UniProtKB-KW"/>
</dbReference>
<feature type="transmembrane region" description="Helical" evidence="10">
    <location>
        <begin position="96"/>
        <end position="114"/>
    </location>
</feature>
<feature type="transmembrane region" description="Helical" evidence="10">
    <location>
        <begin position="209"/>
        <end position="229"/>
    </location>
</feature>